<evidence type="ECO:0000256" key="2">
    <source>
        <dbReference type="ARBA" id="ARBA00023157"/>
    </source>
</evidence>
<feature type="domain" description="Fibronectin type-III" evidence="7">
    <location>
        <begin position="460"/>
        <end position="557"/>
    </location>
</feature>
<dbReference type="GO" id="GO:0000272">
    <property type="term" value="P:polysaccharide catabolic process"/>
    <property type="evidence" value="ECO:0007669"/>
    <property type="project" value="UniProtKB-KW"/>
</dbReference>
<dbReference type="SUPFAM" id="SSF49265">
    <property type="entry name" value="Fibronectin type III"/>
    <property type="match status" value="1"/>
</dbReference>
<evidence type="ECO:0000313" key="9">
    <source>
        <dbReference type="Proteomes" id="UP000297638"/>
    </source>
</evidence>
<dbReference type="InterPro" id="IPR029865">
    <property type="entry name" value="KIAA0319-like"/>
</dbReference>
<dbReference type="Pfam" id="PF13385">
    <property type="entry name" value="Laminin_G_3"/>
    <property type="match status" value="1"/>
</dbReference>
<keyword evidence="3" id="KW-0326">Glycosidase</keyword>
<dbReference type="InterPro" id="IPR000601">
    <property type="entry name" value="PKD_dom"/>
</dbReference>
<gene>
    <name evidence="8" type="ORF">EXY26_10950</name>
</gene>
<dbReference type="InterPro" id="IPR015943">
    <property type="entry name" value="WD40/YVTN_repeat-like_dom_sf"/>
</dbReference>
<dbReference type="GO" id="GO:0016798">
    <property type="term" value="F:hydrolase activity, acting on glycosyl bonds"/>
    <property type="evidence" value="ECO:0007669"/>
    <property type="project" value="UniProtKB-KW"/>
</dbReference>
<dbReference type="InterPro" id="IPR011047">
    <property type="entry name" value="Quinoprotein_ADH-like_sf"/>
</dbReference>
<feature type="domain" description="PKD" evidence="6">
    <location>
        <begin position="891"/>
        <end position="967"/>
    </location>
</feature>
<dbReference type="InterPro" id="IPR022409">
    <property type="entry name" value="PKD/Chitinase_dom"/>
</dbReference>
<keyword evidence="4" id="KW-0624">Polysaccharide degradation</keyword>
<dbReference type="EMBL" id="SPDS01000001">
    <property type="protein sequence ID" value="TFH57464.1"/>
    <property type="molecule type" value="Genomic_DNA"/>
</dbReference>
<dbReference type="CDD" id="cd00146">
    <property type="entry name" value="PKD"/>
    <property type="match status" value="2"/>
</dbReference>
<dbReference type="InterPro" id="IPR013320">
    <property type="entry name" value="ConA-like_dom_sf"/>
</dbReference>
<dbReference type="Proteomes" id="UP000297638">
    <property type="component" value="Unassembled WGS sequence"/>
</dbReference>
<dbReference type="InterPro" id="IPR003961">
    <property type="entry name" value="FN3_dom"/>
</dbReference>
<dbReference type="Gene3D" id="2.130.10.10">
    <property type="entry name" value="YVTN repeat-like/Quinoprotein amine dehydrogenase"/>
    <property type="match status" value="1"/>
</dbReference>
<dbReference type="SUPFAM" id="SSF49299">
    <property type="entry name" value="PKD domain"/>
    <property type="match status" value="2"/>
</dbReference>
<proteinExistence type="predicted"/>
<sequence length="1175" mass="124233">MIRRSAPAIARWAMTMIAATALIAAAALATPPQALADSVPADPSDPLTPATVTADALPTVQIDGVVWSQVVIGNTVYAGGSFATARPAGAAAGTQTATRKNILAYDIRTGELLNSFTPEFNAQILTLAASPDGSRLYAGGDFTTLDGQSVSRIAALDPVTGERIEEFDPQPSNSVRSIVATNTTVYLGGSFFRIGEAWREQAAALRASDAALLSFRPVVGGGHVESMSLSPDGTKLALGGKFTQVNSTSDFANGLAVVSTETSGKYPYPAASHVRNGGETGSITSIATDQDTFYASGYTFGRATTLEGVVAIKWADLETRWVEDCHGDTYSVHATGDLLYLAGHPHYCGNIGGFAQEPNWQYNRAMAFSKETAGTIDREIHGYTNFEGLPHPQLQTWFPALSTGTYTGQSQGPWSVTGNDQYIVYGGEFQRVNYKNQQGLVRFAIRDLAPNDRGPLPSGEDFVPTLSSTTAGQVRIRWQAASDMDNGTLTYKVIRDGANNSPIHTVKADSTFWMRQGMSFVDKDVEPGSTHSYRIFAVDPTGREARSTTESITAARETTASTAYEKVIKADKPKAYWPFGAADNSTALDAAGSEDLQLAGNAGVDSSSAIAGGNGSSLSLGGSGAQDMVRWKRPQEFTTELWFKASPLQRGRLIGYGNGQNADSTDHDRLTYVNSLGRLSFGVTERGARRVITSSGIYNDNKWHHVVSSLGQDGMRLYVDGQQVASRASTKSALELDGFWRVGNDRVSGWSSAPTGGFAGRVDEVAVYGKQLSPAVVANHYQAGIGQAANATPSAEFTHEVHDQQLTVDASGSTDPDGTIAGYGWDFGDGNSTEGITAGHGYAEPGTYQVKLTVTDDAGAKDTATKQVTILPPPEPNRPPEAAFEITEVDGLDITVDASQSSDPDNDEISYRWSFGNGSDWVEGAAIESFSYTEPGEYTITLEASDPEGLVDTRTETVKVTLPPRPVAVDAFGRTATGNWGAADTGGTWTRTGSAATANVAGGMGQLLGLNPGSGPAIYLPVVDSTTTEAAIQVQLDKQPTGNGTYVSFSPRYLGNANQYYLKSQFTSSGGIQIQLIRAVGGAESILDTQYQSSFGYQAGEAVHLKLSVTGTNPTQLAAKIWAASDSEPADWQLNASDSTSELQVQGGIGLRLYLSGSTTNAPVTASFDNLSVIG</sequence>
<evidence type="ECO:0000313" key="8">
    <source>
        <dbReference type="EMBL" id="TFH57464.1"/>
    </source>
</evidence>
<feature type="signal peptide" evidence="5">
    <location>
        <begin position="1"/>
        <end position="36"/>
    </location>
</feature>
<dbReference type="InterPro" id="IPR006558">
    <property type="entry name" value="LamG-like"/>
</dbReference>
<organism evidence="8 9">
    <name type="scientific">Glutamicibacter arilaitensis</name>
    <dbReference type="NCBI Taxonomy" id="256701"/>
    <lineage>
        <taxon>Bacteria</taxon>
        <taxon>Bacillati</taxon>
        <taxon>Actinomycetota</taxon>
        <taxon>Actinomycetes</taxon>
        <taxon>Micrococcales</taxon>
        <taxon>Micrococcaceae</taxon>
        <taxon>Glutamicibacter</taxon>
    </lineage>
</organism>
<protein>
    <submittedName>
        <fullName evidence="8">PKD domain-containing protein</fullName>
    </submittedName>
</protein>
<dbReference type="SUPFAM" id="SSF49899">
    <property type="entry name" value="Concanavalin A-like lectins/glucanases"/>
    <property type="match status" value="1"/>
</dbReference>
<dbReference type="Gene3D" id="2.60.40.10">
    <property type="entry name" value="Immunoglobulins"/>
    <property type="match status" value="3"/>
</dbReference>
<comment type="caution">
    <text evidence="8">The sequence shown here is derived from an EMBL/GenBank/DDBJ whole genome shotgun (WGS) entry which is preliminary data.</text>
</comment>
<feature type="chain" id="PRO_5021377307" evidence="5">
    <location>
        <begin position="37"/>
        <end position="1175"/>
    </location>
</feature>
<accession>A0A4Y8U1A0</accession>
<dbReference type="InterPro" id="IPR035986">
    <property type="entry name" value="PKD_dom_sf"/>
</dbReference>
<dbReference type="GO" id="GO:0016020">
    <property type="term" value="C:membrane"/>
    <property type="evidence" value="ECO:0007669"/>
    <property type="project" value="TreeGrafter"/>
</dbReference>
<dbReference type="RefSeq" id="WP_134780382.1">
    <property type="nucleotide sequence ID" value="NZ_SPDS01000001.1"/>
</dbReference>
<dbReference type="PANTHER" id="PTHR46182">
    <property type="entry name" value="FI19480P1"/>
    <property type="match status" value="1"/>
</dbReference>
<dbReference type="GO" id="GO:0031410">
    <property type="term" value="C:cytoplasmic vesicle"/>
    <property type="evidence" value="ECO:0007669"/>
    <property type="project" value="TreeGrafter"/>
</dbReference>
<dbReference type="PROSITE" id="PS50853">
    <property type="entry name" value="FN3"/>
    <property type="match status" value="1"/>
</dbReference>
<dbReference type="SMART" id="SM00089">
    <property type="entry name" value="PKD"/>
    <property type="match status" value="2"/>
</dbReference>
<dbReference type="SUPFAM" id="SSF50998">
    <property type="entry name" value="Quinoprotein alcohol dehydrogenase-like"/>
    <property type="match status" value="1"/>
</dbReference>
<evidence type="ECO:0000259" key="7">
    <source>
        <dbReference type="PROSITE" id="PS50853"/>
    </source>
</evidence>
<evidence type="ECO:0000256" key="5">
    <source>
        <dbReference type="SAM" id="SignalP"/>
    </source>
</evidence>
<dbReference type="PROSITE" id="PS50093">
    <property type="entry name" value="PKD"/>
    <property type="match status" value="2"/>
</dbReference>
<dbReference type="Pfam" id="PF18911">
    <property type="entry name" value="PKD_4"/>
    <property type="match status" value="2"/>
</dbReference>
<keyword evidence="1 5" id="KW-0732">Signal</keyword>
<dbReference type="SMART" id="SM00560">
    <property type="entry name" value="LamGL"/>
    <property type="match status" value="1"/>
</dbReference>
<dbReference type="Gene3D" id="2.60.120.200">
    <property type="match status" value="1"/>
</dbReference>
<dbReference type="InterPro" id="IPR013783">
    <property type="entry name" value="Ig-like_fold"/>
</dbReference>
<keyword evidence="3" id="KW-0378">Hydrolase</keyword>
<dbReference type="AlphaFoldDB" id="A0A4Y8U1A0"/>
<name>A0A4Y8U1A0_9MICC</name>
<evidence type="ECO:0000256" key="4">
    <source>
        <dbReference type="ARBA" id="ARBA00023326"/>
    </source>
</evidence>
<evidence type="ECO:0000256" key="1">
    <source>
        <dbReference type="ARBA" id="ARBA00022729"/>
    </source>
</evidence>
<dbReference type="PANTHER" id="PTHR46182:SF2">
    <property type="entry name" value="FI19480P1"/>
    <property type="match status" value="1"/>
</dbReference>
<feature type="domain" description="PKD" evidence="6">
    <location>
        <begin position="804"/>
        <end position="870"/>
    </location>
</feature>
<evidence type="ECO:0000259" key="6">
    <source>
        <dbReference type="PROSITE" id="PS50093"/>
    </source>
</evidence>
<reference evidence="8 9" key="1">
    <citation type="submission" date="2019-03" db="EMBL/GenBank/DDBJ databases">
        <title>Glutamicibacter sp. LJH19 genome.</title>
        <authorList>
            <person name="Sinai Borker S."/>
            <person name="Kumar R."/>
        </authorList>
    </citation>
    <scope>NUCLEOTIDE SEQUENCE [LARGE SCALE GENOMIC DNA]</scope>
    <source>
        <strain evidence="8 9">LJH19</strain>
    </source>
</reference>
<evidence type="ECO:0000256" key="3">
    <source>
        <dbReference type="ARBA" id="ARBA00023295"/>
    </source>
</evidence>
<dbReference type="InterPro" id="IPR036116">
    <property type="entry name" value="FN3_sf"/>
</dbReference>
<keyword evidence="2" id="KW-1015">Disulfide bond</keyword>
<dbReference type="CDD" id="cd00063">
    <property type="entry name" value="FN3"/>
    <property type="match status" value="1"/>
</dbReference>
<keyword evidence="4" id="KW-0119">Carbohydrate metabolism</keyword>